<comment type="caution">
    <text evidence="1">The sequence shown here is derived from an EMBL/GenBank/DDBJ whole genome shotgun (WGS) entry which is preliminary data.</text>
</comment>
<dbReference type="EMBL" id="AANNSE010000001">
    <property type="protein sequence ID" value="EDP6814227.1"/>
    <property type="molecule type" value="Genomic_DNA"/>
</dbReference>
<sequence length="59" mass="6836">MSFKEKINTAIEHARALALINKECLELIDYMEECDEDDLRSNLDDLKKLLIKAKELLKG</sequence>
<evidence type="ECO:0000313" key="1">
    <source>
        <dbReference type="EMBL" id="EDP6814227.1"/>
    </source>
</evidence>
<organism evidence="1 2">
    <name type="scientific">Campylobacter lari</name>
    <dbReference type="NCBI Taxonomy" id="201"/>
    <lineage>
        <taxon>Bacteria</taxon>
        <taxon>Pseudomonadati</taxon>
        <taxon>Campylobacterota</taxon>
        <taxon>Epsilonproteobacteria</taxon>
        <taxon>Campylobacterales</taxon>
        <taxon>Campylobacteraceae</taxon>
        <taxon>Campylobacter</taxon>
    </lineage>
</organism>
<dbReference type="AlphaFoldDB" id="A0A6N6BB33"/>
<dbReference type="Proteomes" id="UP000471322">
    <property type="component" value="Unassembled WGS sequence"/>
</dbReference>
<protein>
    <submittedName>
        <fullName evidence="1">Uncharacterized protein</fullName>
    </submittedName>
</protein>
<dbReference type="RefSeq" id="WP_012661540.1">
    <property type="nucleotide sequence ID" value="NZ_JAOZXG010000001.1"/>
</dbReference>
<evidence type="ECO:0000313" key="2">
    <source>
        <dbReference type="Proteomes" id="UP000471322"/>
    </source>
</evidence>
<gene>
    <name evidence="1" type="ORF">GL567_01360</name>
</gene>
<proteinExistence type="predicted"/>
<accession>A0A6N6BB33</accession>
<name>A0A6N6BB33_CAMLA</name>
<reference evidence="1 2" key="1">
    <citation type="submission" date="2019-11" db="EMBL/GenBank/DDBJ databases">
        <authorList>
            <consortium name="PulseNet: The National Subtyping Network for Foodborne Disease Surveillance"/>
            <person name="Tarr C.L."/>
            <person name="Trees E."/>
            <person name="Katz L.S."/>
            <person name="Carleton-Romer H.A."/>
            <person name="Stroika S."/>
            <person name="Kucerova Z."/>
            <person name="Roache K.F."/>
            <person name="Sabol A.L."/>
            <person name="Besser J."/>
            <person name="Gerner-Smidt P."/>
        </authorList>
    </citation>
    <scope>NUCLEOTIDE SEQUENCE [LARGE SCALE GENOMIC DNA]</scope>
    <source>
        <strain evidence="1 2">PNUSAC013627</strain>
    </source>
</reference>